<sequence>MRVRFPLLHPRWLGTHLMAVLAALGCLGLGYWQYERAQEPDRSAITNPVEDLARATDIGALLEPGAYMPLDLANEAVRTSGVYDAENQLLSPALSPEGEEGYYVIVPLVTDDGAAVTVNRGWIPLDAAGADGAVPPVPDGEATVSGWLMPPQGEATRGYTAIVSEGQIARISSALLVNEWPYPLYEGYVTLAEQTPAETAGAASQLREIPPPDPPQEITWNIKNLSYAAQWVVFGIAVVVFWISLMRRELDERRAAREGGAGGTASPSAADGPQPSVAGATAD</sequence>
<feature type="region of interest" description="Disordered" evidence="7">
    <location>
        <begin position="255"/>
        <end position="283"/>
    </location>
</feature>
<keyword evidence="3 6" id="KW-0812">Transmembrane</keyword>
<dbReference type="PROSITE" id="PS51257">
    <property type="entry name" value="PROKAR_LIPOPROTEIN"/>
    <property type="match status" value="1"/>
</dbReference>
<evidence type="ECO:0000256" key="3">
    <source>
        <dbReference type="ARBA" id="ARBA00022692"/>
    </source>
</evidence>
<evidence type="ECO:0000256" key="1">
    <source>
        <dbReference type="ARBA" id="ARBA00004370"/>
    </source>
</evidence>
<dbReference type="Pfam" id="PF02104">
    <property type="entry name" value="SURF1"/>
    <property type="match status" value="1"/>
</dbReference>
<keyword evidence="5 6" id="KW-0472">Membrane</keyword>
<dbReference type="GO" id="GO:0005886">
    <property type="term" value="C:plasma membrane"/>
    <property type="evidence" value="ECO:0007669"/>
    <property type="project" value="UniProtKB-SubCell"/>
</dbReference>
<evidence type="ECO:0000256" key="2">
    <source>
        <dbReference type="ARBA" id="ARBA00007165"/>
    </source>
</evidence>
<dbReference type="CDD" id="cd06662">
    <property type="entry name" value="SURF1"/>
    <property type="match status" value="1"/>
</dbReference>
<evidence type="ECO:0000256" key="4">
    <source>
        <dbReference type="ARBA" id="ARBA00022989"/>
    </source>
</evidence>
<organism evidence="8 9">
    <name type="scientific">Actinorugispora endophytica</name>
    <dbReference type="NCBI Taxonomy" id="1605990"/>
    <lineage>
        <taxon>Bacteria</taxon>
        <taxon>Bacillati</taxon>
        <taxon>Actinomycetota</taxon>
        <taxon>Actinomycetes</taxon>
        <taxon>Streptosporangiales</taxon>
        <taxon>Nocardiopsidaceae</taxon>
        <taxon>Actinorugispora</taxon>
    </lineage>
</organism>
<dbReference type="AlphaFoldDB" id="A0A4R6V4P0"/>
<dbReference type="InterPro" id="IPR045214">
    <property type="entry name" value="Surf1/Surf4"/>
</dbReference>
<evidence type="ECO:0000256" key="7">
    <source>
        <dbReference type="SAM" id="MobiDB-lite"/>
    </source>
</evidence>
<dbReference type="PROSITE" id="PS50895">
    <property type="entry name" value="SURF1"/>
    <property type="match status" value="1"/>
</dbReference>
<dbReference type="InterPro" id="IPR002994">
    <property type="entry name" value="Surf1/Shy1"/>
</dbReference>
<dbReference type="Proteomes" id="UP000295281">
    <property type="component" value="Unassembled WGS sequence"/>
</dbReference>
<dbReference type="EMBL" id="SNYN01000001">
    <property type="protein sequence ID" value="TDQ55301.1"/>
    <property type="molecule type" value="Genomic_DNA"/>
</dbReference>
<keyword evidence="9" id="KW-1185">Reference proteome</keyword>
<name>A0A4R6V4P0_9ACTN</name>
<keyword evidence="6" id="KW-1003">Cell membrane</keyword>
<protein>
    <recommendedName>
        <fullName evidence="6">SURF1-like protein</fullName>
    </recommendedName>
</protein>
<evidence type="ECO:0000313" key="8">
    <source>
        <dbReference type="EMBL" id="TDQ55301.1"/>
    </source>
</evidence>
<dbReference type="PANTHER" id="PTHR23427:SF2">
    <property type="entry name" value="SURFEIT LOCUS PROTEIN 1"/>
    <property type="match status" value="1"/>
</dbReference>
<feature type="compositionally biased region" description="Low complexity" evidence="7">
    <location>
        <begin position="264"/>
        <end position="273"/>
    </location>
</feature>
<feature type="transmembrane region" description="Helical" evidence="6">
    <location>
        <begin position="225"/>
        <end position="245"/>
    </location>
</feature>
<accession>A0A4R6V4P0</accession>
<comment type="subcellular location">
    <subcellularLocation>
        <location evidence="6">Cell membrane</location>
        <topology evidence="6">Multi-pass membrane protein</topology>
    </subcellularLocation>
    <subcellularLocation>
        <location evidence="1">Membrane</location>
    </subcellularLocation>
</comment>
<reference evidence="8 9" key="1">
    <citation type="submission" date="2019-03" db="EMBL/GenBank/DDBJ databases">
        <title>Genomic Encyclopedia of Type Strains, Phase IV (KMG-IV): sequencing the most valuable type-strain genomes for metagenomic binning, comparative biology and taxonomic classification.</title>
        <authorList>
            <person name="Goeker M."/>
        </authorList>
    </citation>
    <scope>NUCLEOTIDE SEQUENCE [LARGE SCALE GENOMIC DNA]</scope>
    <source>
        <strain evidence="8 9">DSM 46770</strain>
    </source>
</reference>
<evidence type="ECO:0000256" key="5">
    <source>
        <dbReference type="ARBA" id="ARBA00023136"/>
    </source>
</evidence>
<comment type="caution">
    <text evidence="8">The sequence shown here is derived from an EMBL/GenBank/DDBJ whole genome shotgun (WGS) entry which is preliminary data.</text>
</comment>
<gene>
    <name evidence="8" type="ORF">EV190_101626</name>
</gene>
<proteinExistence type="inferred from homology"/>
<comment type="similarity">
    <text evidence="2 6">Belongs to the SURF1 family.</text>
</comment>
<evidence type="ECO:0000256" key="6">
    <source>
        <dbReference type="RuleBase" id="RU363076"/>
    </source>
</evidence>
<feature type="transmembrane region" description="Helical" evidence="6">
    <location>
        <begin position="12"/>
        <end position="32"/>
    </location>
</feature>
<dbReference type="PANTHER" id="PTHR23427">
    <property type="entry name" value="SURFEIT LOCUS PROTEIN"/>
    <property type="match status" value="1"/>
</dbReference>
<keyword evidence="4 6" id="KW-1133">Transmembrane helix</keyword>
<evidence type="ECO:0000313" key="9">
    <source>
        <dbReference type="Proteomes" id="UP000295281"/>
    </source>
</evidence>